<evidence type="ECO:0000256" key="1">
    <source>
        <dbReference type="ARBA" id="ARBA00004496"/>
    </source>
</evidence>
<dbReference type="OMA" id="CYLEMEV"/>
<sequence length="1044" mass="118803">MADRRKRQRSESTDSPSESSHSSQMRRSESPAASPVSMKSDSSKFDPPYFSDEPASSSQLKKTSPSTPSIVSMKSDKSKAEMPYFAPETPPSQPLHCSMCDKVSTDQLQMNCGCWLCRDCAESESHQSPSTVDTCPKCGKKPKRTDGEEDILKLKKNLQKAMQNKFSVTGEGNGDQQISLKSIYTNLYITTGENKELSEDHEFGHLKGSRQSQPSLDSSVKLTDIFKPLMNQEKPNRTVVTKGVAGIGKSFSVQKFILDWAEEEANKDVDFVFCLTFRELNLVTRKKSLNDLLVVFHPALKPLKDSLAYAKAKIIVILDGLDESRHPLDFEDTKPVSSLRDATSVGNLLVNLIKGNLLPDANIWITSRPAAANQIPAEHINMVTEIRGFTDPQKEEYFKRRFSDDPSLSERITKHIQSSQSLDIMCQIPIFCWISAVLFQEVFGGEADTEIPQTLTEMMAQFVFVQTKRRSRKHETKSQTHKGKLLQIHKEFLLKLGKLAFKKLLENNLIFYEEDLRDSNIDTQEASIYTEFCNTVLREEEIFYQRKIHFFVHLTLQEFFAALYVYDCFVTKQTKQLGNFLDLEDRDHALFDLAKKTVEKVLQKKNGHLDFFLRFLLGLMVEPNRRAVQGMLTSVDPNDDTDRKVLTYLRSIRRKNLSPESCINIFQTMVEMRDNKLKDEIQEYLKLADRPKKELTPLHCSALAYMLQVSKNELEELDLKSYNTTDEGRRRLIPAVRSSKKAVLKDCKVTEEWIEHLVFGLKFPFSPLEDLDLSNNDLKDSGVKMLCDGLSSPVCKLKTLRLSGCLITQTGCEHLASALKSNPSHLVELDLSYNNPGKTGIKLITDQQQLKTFNFDHGGPNRMKPGFKKYACSLTLDSNSAHKKLLLSDGSRKVTWVEKEQPYPDHTERFDRRLQVLCEQGLQQRCYFEVELVEPCAIGLTYRSIGRKGDGDDCRLGMNDKSWCKICSEEGCYIIHNSNSVVVSSLRCSRVGVYLDWEAGSISFYKVSHDNLTHLHTYKPITFREPLHPAVELFPHSSALFCQI</sequence>
<dbReference type="SUPFAM" id="SSF49899">
    <property type="entry name" value="Concanavalin A-like lectins/glucanases"/>
    <property type="match status" value="1"/>
</dbReference>
<dbReference type="Pfam" id="PF13765">
    <property type="entry name" value="PRY"/>
    <property type="match status" value="1"/>
</dbReference>
<keyword evidence="9" id="KW-0067">ATP-binding</keyword>
<dbReference type="GeneTree" id="ENSGT01150000286911"/>
<dbReference type="PRINTS" id="PR01407">
    <property type="entry name" value="BUTYPHLNCDUF"/>
</dbReference>
<dbReference type="SMART" id="SM00449">
    <property type="entry name" value="SPRY"/>
    <property type="match status" value="1"/>
</dbReference>
<evidence type="ECO:0000313" key="15">
    <source>
        <dbReference type="Ensembl" id="ENSPFOP00000018290.2"/>
    </source>
</evidence>
<evidence type="ECO:0000256" key="10">
    <source>
        <dbReference type="PROSITE-ProRule" id="PRU00175"/>
    </source>
</evidence>
<feature type="compositionally biased region" description="Low complexity" evidence="11">
    <location>
        <begin position="13"/>
        <end position="25"/>
    </location>
</feature>
<dbReference type="InterPro" id="IPR001870">
    <property type="entry name" value="B30.2/SPRY"/>
</dbReference>
<dbReference type="InterPro" id="IPR001841">
    <property type="entry name" value="Znf_RING"/>
</dbReference>
<dbReference type="OrthoDB" id="120976at2759"/>
<dbReference type="InterPro" id="IPR027417">
    <property type="entry name" value="P-loop_NTPase"/>
</dbReference>
<dbReference type="Proteomes" id="UP000028760">
    <property type="component" value="Unassembled WGS sequence"/>
</dbReference>
<dbReference type="AlphaFoldDB" id="A0A087YJT7"/>
<dbReference type="Pfam" id="PF17779">
    <property type="entry name" value="WHD_NOD2"/>
    <property type="match status" value="1"/>
</dbReference>
<dbReference type="InterPro" id="IPR029495">
    <property type="entry name" value="NACHT-assoc"/>
</dbReference>
<proteinExistence type="predicted"/>
<dbReference type="EMBL" id="AYCK01014344">
    <property type="status" value="NOT_ANNOTATED_CDS"/>
    <property type="molecule type" value="Genomic_DNA"/>
</dbReference>
<dbReference type="PROSITE" id="PS50837">
    <property type="entry name" value="NACHT"/>
    <property type="match status" value="1"/>
</dbReference>
<dbReference type="Gene3D" id="3.40.50.300">
    <property type="entry name" value="P-loop containing nucleotide triphosphate hydrolases"/>
    <property type="match status" value="1"/>
</dbReference>
<dbReference type="InterPro" id="IPR007111">
    <property type="entry name" value="NACHT_NTPase"/>
</dbReference>
<evidence type="ECO:0000313" key="16">
    <source>
        <dbReference type="Proteomes" id="UP000028760"/>
    </source>
</evidence>
<feature type="compositionally biased region" description="Polar residues" evidence="11">
    <location>
        <begin position="54"/>
        <end position="72"/>
    </location>
</feature>
<keyword evidence="2" id="KW-0963">Cytoplasm</keyword>
<dbReference type="Pfam" id="PF17776">
    <property type="entry name" value="NLRC4_HD2"/>
    <property type="match status" value="1"/>
</dbReference>
<dbReference type="eggNOG" id="ENOG502SBIG">
    <property type="taxonomic scope" value="Eukaryota"/>
</dbReference>
<dbReference type="Pfam" id="PF13516">
    <property type="entry name" value="LRR_6"/>
    <property type="match status" value="1"/>
</dbReference>
<dbReference type="STRING" id="48698.ENSPFOP00000018290"/>
<dbReference type="InterPro" id="IPR003877">
    <property type="entry name" value="SPRY_dom"/>
</dbReference>
<keyword evidence="8" id="KW-0862">Zinc</keyword>
<dbReference type="InterPro" id="IPR041075">
    <property type="entry name" value="NOD1/2_WH"/>
</dbReference>
<dbReference type="InterPro" id="IPR041267">
    <property type="entry name" value="NLRP_HD2"/>
</dbReference>
<protein>
    <submittedName>
        <fullName evidence="15">Protein NLRC3-like</fullName>
    </submittedName>
</protein>
<keyword evidence="4" id="KW-0479">Metal-binding</keyword>
<evidence type="ECO:0000256" key="7">
    <source>
        <dbReference type="ARBA" id="ARBA00022771"/>
    </source>
</evidence>
<dbReference type="SMART" id="SM01288">
    <property type="entry name" value="FISNA"/>
    <property type="match status" value="1"/>
</dbReference>
<dbReference type="SMART" id="SM00589">
    <property type="entry name" value="PRY"/>
    <property type="match status" value="1"/>
</dbReference>
<dbReference type="FunFam" id="3.40.50.300:FF:000210">
    <property type="entry name" value="Si:dkey-16p6.1"/>
    <property type="match status" value="1"/>
</dbReference>
<keyword evidence="5" id="KW-0677">Repeat</keyword>
<dbReference type="InterPro" id="IPR032675">
    <property type="entry name" value="LRR_dom_sf"/>
</dbReference>
<dbReference type="InterPro" id="IPR001611">
    <property type="entry name" value="Leu-rich_rpt"/>
</dbReference>
<dbReference type="Pfam" id="PF00622">
    <property type="entry name" value="SPRY"/>
    <property type="match status" value="1"/>
</dbReference>
<dbReference type="RefSeq" id="XP_016537106.1">
    <property type="nucleotide sequence ID" value="XM_016681620.1"/>
</dbReference>
<dbReference type="CDD" id="cd16040">
    <property type="entry name" value="SPRY_PRY_SNTX"/>
    <property type="match status" value="1"/>
</dbReference>
<reference evidence="15" key="3">
    <citation type="submission" date="2025-09" db="UniProtKB">
        <authorList>
            <consortium name="Ensembl"/>
        </authorList>
    </citation>
    <scope>IDENTIFICATION</scope>
</reference>
<evidence type="ECO:0000259" key="13">
    <source>
        <dbReference type="PROSITE" id="PS50188"/>
    </source>
</evidence>
<evidence type="ECO:0000256" key="4">
    <source>
        <dbReference type="ARBA" id="ARBA00022723"/>
    </source>
</evidence>
<comment type="subcellular location">
    <subcellularLocation>
        <location evidence="1">Cytoplasm</location>
    </subcellularLocation>
</comment>
<organism evidence="15 16">
    <name type="scientific">Poecilia formosa</name>
    <name type="common">Amazon molly</name>
    <name type="synonym">Limia formosa</name>
    <dbReference type="NCBI Taxonomy" id="48698"/>
    <lineage>
        <taxon>Eukaryota</taxon>
        <taxon>Metazoa</taxon>
        <taxon>Chordata</taxon>
        <taxon>Craniata</taxon>
        <taxon>Vertebrata</taxon>
        <taxon>Euteleostomi</taxon>
        <taxon>Actinopterygii</taxon>
        <taxon>Neopterygii</taxon>
        <taxon>Teleostei</taxon>
        <taxon>Neoteleostei</taxon>
        <taxon>Acanthomorphata</taxon>
        <taxon>Ovalentaria</taxon>
        <taxon>Atherinomorphae</taxon>
        <taxon>Cyprinodontiformes</taxon>
        <taxon>Poeciliidae</taxon>
        <taxon>Poeciliinae</taxon>
        <taxon>Poecilia</taxon>
    </lineage>
</organism>
<evidence type="ECO:0000256" key="5">
    <source>
        <dbReference type="ARBA" id="ARBA00022737"/>
    </source>
</evidence>
<keyword evidence="3" id="KW-0433">Leucine-rich repeat</keyword>
<reference evidence="16" key="1">
    <citation type="submission" date="2013-10" db="EMBL/GenBank/DDBJ databases">
        <authorList>
            <person name="Schartl M."/>
            <person name="Warren W."/>
        </authorList>
    </citation>
    <scope>NUCLEOTIDE SEQUENCE [LARGE SCALE GENOMIC DNA]</scope>
    <source>
        <strain evidence="16">female</strain>
    </source>
</reference>
<keyword evidence="16" id="KW-1185">Reference proteome</keyword>
<keyword evidence="7 10" id="KW-0863">Zinc-finger</keyword>
<evidence type="ECO:0000256" key="6">
    <source>
        <dbReference type="ARBA" id="ARBA00022741"/>
    </source>
</evidence>
<keyword evidence="6" id="KW-0547">Nucleotide-binding</keyword>
<evidence type="ECO:0000259" key="14">
    <source>
        <dbReference type="PROSITE" id="PS50837"/>
    </source>
</evidence>
<evidence type="ECO:0000256" key="8">
    <source>
        <dbReference type="ARBA" id="ARBA00022833"/>
    </source>
</evidence>
<feature type="region of interest" description="Disordered" evidence="11">
    <location>
        <begin position="1"/>
        <end position="91"/>
    </location>
</feature>
<dbReference type="Gene3D" id="3.80.10.10">
    <property type="entry name" value="Ribonuclease Inhibitor"/>
    <property type="match status" value="1"/>
</dbReference>
<dbReference type="PROSITE" id="PS50089">
    <property type="entry name" value="ZF_RING_2"/>
    <property type="match status" value="1"/>
</dbReference>
<name>A0A087YJT7_POEFO</name>
<evidence type="ECO:0000256" key="2">
    <source>
        <dbReference type="ARBA" id="ARBA00022490"/>
    </source>
</evidence>
<dbReference type="SMART" id="SM00368">
    <property type="entry name" value="LRR_RI"/>
    <property type="match status" value="2"/>
</dbReference>
<dbReference type="Pfam" id="PF05729">
    <property type="entry name" value="NACHT"/>
    <property type="match status" value="1"/>
</dbReference>
<accession>A0A087YJT7</accession>
<dbReference type="Pfam" id="PF14484">
    <property type="entry name" value="FISNA"/>
    <property type="match status" value="1"/>
</dbReference>
<dbReference type="InterPro" id="IPR013320">
    <property type="entry name" value="ConA-like_dom_sf"/>
</dbReference>
<feature type="domain" description="RING-type" evidence="12">
    <location>
        <begin position="97"/>
        <end position="138"/>
    </location>
</feature>
<dbReference type="GeneID" id="103151649"/>
<evidence type="ECO:0000259" key="12">
    <source>
        <dbReference type="PROSITE" id="PS50089"/>
    </source>
</evidence>
<evidence type="ECO:0000256" key="3">
    <source>
        <dbReference type="ARBA" id="ARBA00022614"/>
    </source>
</evidence>
<dbReference type="SUPFAM" id="SSF52047">
    <property type="entry name" value="RNI-like"/>
    <property type="match status" value="1"/>
</dbReference>
<feature type="domain" description="B30.2/SPRY" evidence="13">
    <location>
        <begin position="854"/>
        <end position="1044"/>
    </location>
</feature>
<dbReference type="PANTHER" id="PTHR24106">
    <property type="entry name" value="NACHT, LRR AND CARD DOMAINS-CONTAINING"/>
    <property type="match status" value="1"/>
</dbReference>
<dbReference type="GO" id="GO:0008270">
    <property type="term" value="F:zinc ion binding"/>
    <property type="evidence" value="ECO:0007669"/>
    <property type="project" value="UniProtKB-KW"/>
</dbReference>
<reference evidence="15" key="2">
    <citation type="submission" date="2025-08" db="UniProtKB">
        <authorList>
            <consortium name="Ensembl"/>
        </authorList>
    </citation>
    <scope>IDENTIFICATION</scope>
</reference>
<dbReference type="GO" id="GO:0005524">
    <property type="term" value="F:ATP binding"/>
    <property type="evidence" value="ECO:0007669"/>
    <property type="project" value="UniProtKB-KW"/>
</dbReference>
<feature type="region of interest" description="Disordered" evidence="11">
    <location>
        <begin position="125"/>
        <end position="144"/>
    </location>
</feature>
<feature type="domain" description="NACHT" evidence="14">
    <location>
        <begin position="237"/>
        <end position="371"/>
    </location>
</feature>
<dbReference type="InterPro" id="IPR003879">
    <property type="entry name" value="Butyrophylin_SPRY"/>
</dbReference>
<evidence type="ECO:0000256" key="11">
    <source>
        <dbReference type="SAM" id="MobiDB-lite"/>
    </source>
</evidence>
<dbReference type="InterPro" id="IPR006574">
    <property type="entry name" value="PRY"/>
</dbReference>
<dbReference type="PROSITE" id="PS50188">
    <property type="entry name" value="B302_SPRY"/>
    <property type="match status" value="1"/>
</dbReference>
<evidence type="ECO:0000256" key="9">
    <source>
        <dbReference type="ARBA" id="ARBA00022840"/>
    </source>
</evidence>
<dbReference type="InterPro" id="IPR043136">
    <property type="entry name" value="B30.2/SPRY_sf"/>
</dbReference>
<dbReference type="Ensembl" id="ENSPFOT00000018312.2">
    <property type="protein sequence ID" value="ENSPFOP00000018290.2"/>
    <property type="gene ID" value="ENSPFOG00000018197.2"/>
</dbReference>
<dbReference type="InterPro" id="IPR051261">
    <property type="entry name" value="NLR"/>
</dbReference>
<dbReference type="Gene3D" id="2.60.120.920">
    <property type="match status" value="1"/>
</dbReference>
<dbReference type="GO" id="GO:0005737">
    <property type="term" value="C:cytoplasm"/>
    <property type="evidence" value="ECO:0007669"/>
    <property type="project" value="UniProtKB-SubCell"/>
</dbReference>
<dbReference type="KEGG" id="pfor:103151649"/>